<dbReference type="OrthoDB" id="1925334at2759"/>
<evidence type="ECO:0000256" key="16">
    <source>
        <dbReference type="ARBA" id="ARBA00068515"/>
    </source>
</evidence>
<dbReference type="InterPro" id="IPR037458">
    <property type="entry name" value="L-MDH/L-LDH_FMN-bd"/>
</dbReference>
<evidence type="ECO:0000256" key="4">
    <source>
        <dbReference type="ARBA" id="ARBA00011881"/>
    </source>
</evidence>
<feature type="region of interest" description="Disordered" evidence="17">
    <location>
        <begin position="285"/>
        <end position="307"/>
    </location>
</feature>
<protein>
    <recommendedName>
        <fullName evidence="16">L-lactate dehydrogenase (cytochrome)</fullName>
        <ecNumber evidence="15">1.1.2.3</ecNumber>
    </recommendedName>
</protein>
<evidence type="ECO:0000313" key="21">
    <source>
        <dbReference type="Proteomes" id="UP000799437"/>
    </source>
</evidence>
<dbReference type="InterPro" id="IPR000262">
    <property type="entry name" value="FMN-dep_DH"/>
</dbReference>
<evidence type="ECO:0000256" key="11">
    <source>
        <dbReference type="ARBA" id="ARBA00023128"/>
    </source>
</evidence>
<feature type="domain" description="FMN hydroxy acid dehydrogenase" evidence="19">
    <location>
        <begin position="114"/>
        <end position="476"/>
    </location>
</feature>
<dbReference type="GO" id="GO:0020037">
    <property type="term" value="F:heme binding"/>
    <property type="evidence" value="ECO:0007669"/>
    <property type="project" value="InterPro"/>
</dbReference>
<dbReference type="Gene3D" id="3.10.120.10">
    <property type="entry name" value="Cytochrome b5-like heme/steroid binding domain"/>
    <property type="match status" value="1"/>
</dbReference>
<proteinExistence type="inferred from homology"/>
<evidence type="ECO:0000256" key="5">
    <source>
        <dbReference type="ARBA" id="ARBA00022617"/>
    </source>
</evidence>
<dbReference type="Gene3D" id="3.20.20.70">
    <property type="entry name" value="Aldolase class I"/>
    <property type="match status" value="1"/>
</dbReference>
<dbReference type="GO" id="GO:0005758">
    <property type="term" value="C:mitochondrial intermembrane space"/>
    <property type="evidence" value="ECO:0007669"/>
    <property type="project" value="UniProtKB-SubCell"/>
</dbReference>
<feature type="compositionally biased region" description="Polar residues" evidence="17">
    <location>
        <begin position="293"/>
        <end position="302"/>
    </location>
</feature>
<dbReference type="Pfam" id="PF01070">
    <property type="entry name" value="FMN_dh"/>
    <property type="match status" value="1"/>
</dbReference>
<dbReference type="InterPro" id="IPR018506">
    <property type="entry name" value="Cyt_B5_heme-BS"/>
</dbReference>
<dbReference type="InterPro" id="IPR037396">
    <property type="entry name" value="FMN_HAD"/>
</dbReference>
<dbReference type="GeneID" id="54484515"/>
<dbReference type="PROSITE" id="PS50255">
    <property type="entry name" value="CYTOCHROME_B5_2"/>
    <property type="match status" value="1"/>
</dbReference>
<dbReference type="InterPro" id="IPR036400">
    <property type="entry name" value="Cyt_B5-like_heme/steroid_sf"/>
</dbReference>
<comment type="similarity">
    <text evidence="14">In the N-terminal section; belongs to the cytochrome b5 family.</text>
</comment>
<dbReference type="SMART" id="SM01117">
    <property type="entry name" value="Cyt-b5"/>
    <property type="match status" value="1"/>
</dbReference>
<keyword evidence="9" id="KW-0560">Oxidoreductase</keyword>
<gene>
    <name evidence="20" type="ORF">EJ05DRAFT_473764</name>
</gene>
<evidence type="ECO:0000256" key="7">
    <source>
        <dbReference type="ARBA" id="ARBA00022643"/>
    </source>
</evidence>
<comment type="cofactor">
    <cofactor evidence="2">
        <name>heme b</name>
        <dbReference type="ChEBI" id="CHEBI:60344"/>
    </cofactor>
</comment>
<evidence type="ECO:0000256" key="12">
    <source>
        <dbReference type="ARBA" id="ARBA00052399"/>
    </source>
</evidence>
<evidence type="ECO:0000256" key="2">
    <source>
        <dbReference type="ARBA" id="ARBA00001970"/>
    </source>
</evidence>
<evidence type="ECO:0000256" key="6">
    <source>
        <dbReference type="ARBA" id="ARBA00022630"/>
    </source>
</evidence>
<reference evidence="20" key="1">
    <citation type="journal article" date="2020" name="Stud. Mycol.">
        <title>101 Dothideomycetes genomes: a test case for predicting lifestyles and emergence of pathogens.</title>
        <authorList>
            <person name="Haridas S."/>
            <person name="Albert R."/>
            <person name="Binder M."/>
            <person name="Bloem J."/>
            <person name="Labutti K."/>
            <person name="Salamov A."/>
            <person name="Andreopoulos B."/>
            <person name="Baker S."/>
            <person name="Barry K."/>
            <person name="Bills G."/>
            <person name="Bluhm B."/>
            <person name="Cannon C."/>
            <person name="Castanera R."/>
            <person name="Culley D."/>
            <person name="Daum C."/>
            <person name="Ezra D."/>
            <person name="Gonzalez J."/>
            <person name="Henrissat B."/>
            <person name="Kuo A."/>
            <person name="Liang C."/>
            <person name="Lipzen A."/>
            <person name="Lutzoni F."/>
            <person name="Magnuson J."/>
            <person name="Mondo S."/>
            <person name="Nolan M."/>
            <person name="Ohm R."/>
            <person name="Pangilinan J."/>
            <person name="Park H.-J."/>
            <person name="Ramirez L."/>
            <person name="Alfaro M."/>
            <person name="Sun H."/>
            <person name="Tritt A."/>
            <person name="Yoshinaga Y."/>
            <person name="Zwiers L.-H."/>
            <person name="Turgeon B."/>
            <person name="Goodwin S."/>
            <person name="Spatafora J."/>
            <person name="Crous P."/>
            <person name="Grigoriev I."/>
        </authorList>
    </citation>
    <scope>NUCLEOTIDE SEQUENCE</scope>
    <source>
        <strain evidence="20">CBS 121739</strain>
    </source>
</reference>
<evidence type="ECO:0000256" key="1">
    <source>
        <dbReference type="ARBA" id="ARBA00001917"/>
    </source>
</evidence>
<evidence type="ECO:0000256" key="13">
    <source>
        <dbReference type="ARBA" id="ARBA00061137"/>
    </source>
</evidence>
<dbReference type="PROSITE" id="PS00191">
    <property type="entry name" value="CYTOCHROME_B5_1"/>
    <property type="match status" value="1"/>
</dbReference>
<keyword evidence="6" id="KW-0285">Flavoprotein</keyword>
<comment type="subunit">
    <text evidence="4">Homotetramer.</text>
</comment>
<dbReference type="PROSITE" id="PS51349">
    <property type="entry name" value="FMN_HYDROXY_ACID_DH_2"/>
    <property type="match status" value="1"/>
</dbReference>
<keyword evidence="21" id="KW-1185">Reference proteome</keyword>
<keyword evidence="8" id="KW-0479">Metal-binding</keyword>
<evidence type="ECO:0000259" key="18">
    <source>
        <dbReference type="PROSITE" id="PS50255"/>
    </source>
</evidence>
<evidence type="ECO:0000256" key="10">
    <source>
        <dbReference type="ARBA" id="ARBA00023004"/>
    </source>
</evidence>
<comment type="similarity">
    <text evidence="13">In the C-terminal section; belongs to the FMN-dependent alpha-hydroxy acid dehydrogenase family.</text>
</comment>
<evidence type="ECO:0000256" key="15">
    <source>
        <dbReference type="ARBA" id="ARBA00066458"/>
    </source>
</evidence>
<dbReference type="FunFam" id="3.20.20.70:FF:000062">
    <property type="entry name" value="Cytochrome b2, mitochondrial, putative"/>
    <property type="match status" value="1"/>
</dbReference>
<dbReference type="InterPro" id="IPR008259">
    <property type="entry name" value="FMN_hydac_DH_AS"/>
</dbReference>
<comment type="subcellular location">
    <subcellularLocation>
        <location evidence="3">Mitochondrion intermembrane space</location>
    </subcellularLocation>
</comment>
<keyword evidence="7" id="KW-0288">FMN</keyword>
<organism evidence="20 21">
    <name type="scientific">Pseudovirgaria hyperparasitica</name>
    <dbReference type="NCBI Taxonomy" id="470096"/>
    <lineage>
        <taxon>Eukaryota</taxon>
        <taxon>Fungi</taxon>
        <taxon>Dikarya</taxon>
        <taxon>Ascomycota</taxon>
        <taxon>Pezizomycotina</taxon>
        <taxon>Dothideomycetes</taxon>
        <taxon>Dothideomycetes incertae sedis</taxon>
        <taxon>Acrospermales</taxon>
        <taxon>Acrospermaceae</taxon>
        <taxon>Pseudovirgaria</taxon>
    </lineage>
</organism>
<dbReference type="CDD" id="cd02922">
    <property type="entry name" value="FCB2_FMN"/>
    <property type="match status" value="1"/>
</dbReference>
<keyword evidence="5" id="KW-0349">Heme</keyword>
<evidence type="ECO:0000256" key="17">
    <source>
        <dbReference type="SAM" id="MobiDB-lite"/>
    </source>
</evidence>
<dbReference type="PROSITE" id="PS00557">
    <property type="entry name" value="FMN_HYDROXY_ACID_DH_1"/>
    <property type="match status" value="1"/>
</dbReference>
<evidence type="ECO:0000256" key="9">
    <source>
        <dbReference type="ARBA" id="ARBA00023002"/>
    </source>
</evidence>
<dbReference type="EC" id="1.1.2.3" evidence="15"/>
<evidence type="ECO:0000256" key="3">
    <source>
        <dbReference type="ARBA" id="ARBA00004569"/>
    </source>
</evidence>
<evidence type="ECO:0000313" key="20">
    <source>
        <dbReference type="EMBL" id="KAF2761223.1"/>
    </source>
</evidence>
<dbReference type="InterPro" id="IPR013785">
    <property type="entry name" value="Aldolase_TIM"/>
</dbReference>
<keyword evidence="10" id="KW-0408">Iron</keyword>
<dbReference type="PANTHER" id="PTHR10578">
    <property type="entry name" value="S -2-HYDROXY-ACID OXIDASE-RELATED"/>
    <property type="match status" value="1"/>
</dbReference>
<keyword evidence="11" id="KW-0496">Mitochondrion</keyword>
<dbReference type="GO" id="GO:0004460">
    <property type="term" value="F:L-lactate dehydrogenase (cytochrome) activity"/>
    <property type="evidence" value="ECO:0007669"/>
    <property type="project" value="UniProtKB-EC"/>
</dbReference>
<dbReference type="SUPFAM" id="SSF51395">
    <property type="entry name" value="FMN-linked oxidoreductases"/>
    <property type="match status" value="1"/>
</dbReference>
<name>A0A6A6WET1_9PEZI</name>
<dbReference type="FunFam" id="3.10.120.10:FF:000012">
    <property type="entry name" value="Mitochondrial cytochrome b2, putative"/>
    <property type="match status" value="1"/>
</dbReference>
<dbReference type="GO" id="GO:0006089">
    <property type="term" value="P:lactate metabolic process"/>
    <property type="evidence" value="ECO:0007669"/>
    <property type="project" value="TreeGrafter"/>
</dbReference>
<dbReference type="InterPro" id="IPR001199">
    <property type="entry name" value="Cyt_B5-like_heme/steroid-bd"/>
</dbReference>
<dbReference type="AlphaFoldDB" id="A0A6A6WET1"/>
<dbReference type="RefSeq" id="XP_033603674.1">
    <property type="nucleotide sequence ID" value="XM_033743461.1"/>
</dbReference>
<dbReference type="Proteomes" id="UP000799437">
    <property type="component" value="Unassembled WGS sequence"/>
</dbReference>
<evidence type="ECO:0000259" key="19">
    <source>
        <dbReference type="PROSITE" id="PS51349"/>
    </source>
</evidence>
<dbReference type="PANTHER" id="PTHR10578:SF148">
    <property type="entry name" value="L-LACTATE DEHYDROGENASE (CYTOCHROME)"/>
    <property type="match status" value="1"/>
</dbReference>
<evidence type="ECO:0000256" key="8">
    <source>
        <dbReference type="ARBA" id="ARBA00022723"/>
    </source>
</evidence>
<dbReference type="PRINTS" id="PR00363">
    <property type="entry name" value="CYTOCHROMEB5"/>
</dbReference>
<dbReference type="GO" id="GO:0046872">
    <property type="term" value="F:metal ion binding"/>
    <property type="evidence" value="ECO:0007669"/>
    <property type="project" value="UniProtKB-KW"/>
</dbReference>
<comment type="catalytic activity">
    <reaction evidence="12">
        <text>(S)-lactate + 2 Fe(III)-[cytochrome c] = 2 Fe(II)-[cytochrome c] + pyruvate + 2 H(+)</text>
        <dbReference type="Rhea" id="RHEA:19909"/>
        <dbReference type="Rhea" id="RHEA-COMP:10350"/>
        <dbReference type="Rhea" id="RHEA-COMP:14399"/>
        <dbReference type="ChEBI" id="CHEBI:15361"/>
        <dbReference type="ChEBI" id="CHEBI:15378"/>
        <dbReference type="ChEBI" id="CHEBI:16651"/>
        <dbReference type="ChEBI" id="CHEBI:29033"/>
        <dbReference type="ChEBI" id="CHEBI:29034"/>
        <dbReference type="EC" id="1.1.2.3"/>
    </reaction>
    <physiologicalReaction direction="left-to-right" evidence="12">
        <dbReference type="Rhea" id="RHEA:19910"/>
    </physiologicalReaction>
</comment>
<dbReference type="EMBL" id="ML996567">
    <property type="protein sequence ID" value="KAF2761223.1"/>
    <property type="molecule type" value="Genomic_DNA"/>
</dbReference>
<feature type="domain" description="Cytochrome b5 heme-binding" evidence="18">
    <location>
        <begin position="11"/>
        <end position="88"/>
    </location>
</feature>
<comment type="cofactor">
    <cofactor evidence="1">
        <name>FMN</name>
        <dbReference type="ChEBI" id="CHEBI:58210"/>
    </cofactor>
</comment>
<evidence type="ECO:0000256" key="14">
    <source>
        <dbReference type="ARBA" id="ARBA00061589"/>
    </source>
</evidence>
<dbReference type="SUPFAM" id="SSF55856">
    <property type="entry name" value="Cytochrome b5-like heme/steroid binding domain"/>
    <property type="match status" value="1"/>
</dbReference>
<sequence length="504" mass="56354">MNRDKQKQSKPNQLTGKDIAKHNSRDSCWVIIHGKAYDVTEFLPEHPGGPKIILKYAGKDATEEYEPIHPPDTLDKYLPKEKHLGEVNMDTVEKEEKEVDPDEEARLERVKTMPILEQCFNLMDFEAVARRVMKKTAWAYYSSGADDEITMRENHSAYHKIWFRPRVLQNVKNIDFSTTMLGTKVDIPFYVTATALGKLGHPEGEVVLTRGAKKHNVIQMIPTLASCSFDEIVDAREGDQVQWLQLYVNADRKITEKIVKHAEARGCKGLFITVDAPQLGRREKDMRSKFSDVGSNVQSSGGSDVDRSQGAARAISSFIDPALCWDDIPWFMSITKMPIILKGVQRVEDVIRAIEVGVQGVVLSNHGGRQLDFARSGIEVLAEVMPVLRERGWADRIEIFVDGGVRRATDIIKALCLGAKGVGIGRPFLYAMSAYGLPGVDRAMQLLKDEMEMNMRLIGCSSVEELNPTLVDTRGLSMHTTSVPSDTLGLNVYDPLVGPRESKL</sequence>
<accession>A0A6A6WET1</accession>
<dbReference type="Pfam" id="PF00173">
    <property type="entry name" value="Cyt-b5"/>
    <property type="match status" value="1"/>
</dbReference>